<proteinExistence type="predicted"/>
<dbReference type="PIRSF" id="PIRSF039123">
    <property type="entry name" value="Diphthamide_synthase"/>
    <property type="match status" value="1"/>
</dbReference>
<protein>
    <submittedName>
        <fullName evidence="2">ATP pyrophosphatase</fullName>
    </submittedName>
</protein>
<dbReference type="InParanoid" id="A0A7G1G535"/>
<evidence type="ECO:0000313" key="2">
    <source>
        <dbReference type="EMBL" id="BBE31670.1"/>
    </source>
</evidence>
<dbReference type="Gene3D" id="3.90.1490.10">
    <property type="entry name" value="putative n-type atp pyrophosphatase, domain 2"/>
    <property type="match status" value="1"/>
</dbReference>
<dbReference type="SUPFAM" id="SSF52402">
    <property type="entry name" value="Adenine nucleotide alpha hydrolases-like"/>
    <property type="match status" value="1"/>
</dbReference>
<dbReference type="GO" id="GO:0017183">
    <property type="term" value="P:protein histidyl modification to diphthamide"/>
    <property type="evidence" value="ECO:0007669"/>
    <property type="project" value="TreeGrafter"/>
</dbReference>
<dbReference type="NCBIfam" id="TIGR00290">
    <property type="entry name" value="MJ0570_dom"/>
    <property type="match status" value="1"/>
</dbReference>
<dbReference type="KEGG" id="ocy:OSSY52_18110"/>
<evidence type="ECO:0000259" key="1">
    <source>
        <dbReference type="Pfam" id="PF01902"/>
    </source>
</evidence>
<dbReference type="AlphaFoldDB" id="A0A7G1G535"/>
<dbReference type="RefSeq" id="WP_190614362.1">
    <property type="nucleotide sequence ID" value="NZ_AP018712.1"/>
</dbReference>
<dbReference type="Pfam" id="PF01902">
    <property type="entry name" value="Diphthami_syn_2"/>
    <property type="match status" value="1"/>
</dbReference>
<dbReference type="GO" id="GO:0017178">
    <property type="term" value="F:diphthine-ammonia ligase activity"/>
    <property type="evidence" value="ECO:0007669"/>
    <property type="project" value="TreeGrafter"/>
</dbReference>
<dbReference type="InterPro" id="IPR002761">
    <property type="entry name" value="Diphthami_syn_dom"/>
</dbReference>
<evidence type="ECO:0000313" key="3">
    <source>
        <dbReference type="Proteomes" id="UP000516361"/>
    </source>
</evidence>
<dbReference type="CDD" id="cd01994">
    <property type="entry name" value="AANH_PF0828-like"/>
    <property type="match status" value="1"/>
</dbReference>
<accession>A0A7G1G535</accession>
<organism evidence="2 3">
    <name type="scientific">Tepiditoga spiralis</name>
    <dbReference type="NCBI Taxonomy" id="2108365"/>
    <lineage>
        <taxon>Bacteria</taxon>
        <taxon>Thermotogati</taxon>
        <taxon>Thermotogota</taxon>
        <taxon>Thermotogae</taxon>
        <taxon>Petrotogales</taxon>
        <taxon>Petrotogaceae</taxon>
        <taxon>Tepiditoga</taxon>
    </lineage>
</organism>
<dbReference type="PANTHER" id="PTHR12196:SF2">
    <property type="entry name" value="DIPHTHINE--AMMONIA LIGASE"/>
    <property type="match status" value="1"/>
</dbReference>
<sequence>MNKKIVCSWSGGKDSCFALYKMKQNGWIPYKLFTMFKEDGERSRSHALPISVLSEQAKSMNIELEKENATWDNYEKIFIKKLINYKKEGIENIVFGDIDLEQHKEWEKMVCKKANLNAHLPLWKLNRKSLPIDFIKSGFKATIIAVKDSILDKSFLGKELNEQLINKLIDNNIDPSAEGGEFHTIVTDGPLFNYKIKLDFKEIVSFSGYSFLKTN</sequence>
<dbReference type="Proteomes" id="UP000516361">
    <property type="component" value="Chromosome"/>
</dbReference>
<dbReference type="InterPro" id="IPR030662">
    <property type="entry name" value="DPH6/MJ0570"/>
</dbReference>
<dbReference type="InterPro" id="IPR014729">
    <property type="entry name" value="Rossmann-like_a/b/a_fold"/>
</dbReference>
<feature type="domain" description="Diphthamide synthase" evidence="1">
    <location>
        <begin position="4"/>
        <end position="212"/>
    </location>
</feature>
<keyword evidence="3" id="KW-1185">Reference proteome</keyword>
<dbReference type="EMBL" id="AP018712">
    <property type="protein sequence ID" value="BBE31670.1"/>
    <property type="molecule type" value="Genomic_DNA"/>
</dbReference>
<gene>
    <name evidence="2" type="ORF">OSSY52_18110</name>
</gene>
<reference evidence="2 3" key="1">
    <citation type="submission" date="2018-06" db="EMBL/GenBank/DDBJ databases">
        <title>Genome sequencing of Oceanotoga sp. sy52.</title>
        <authorList>
            <person name="Mori K."/>
        </authorList>
    </citation>
    <scope>NUCLEOTIDE SEQUENCE [LARGE SCALE GENOMIC DNA]</scope>
    <source>
        <strain evidence="3">sy52</strain>
    </source>
</reference>
<dbReference type="Gene3D" id="3.40.50.620">
    <property type="entry name" value="HUPs"/>
    <property type="match status" value="1"/>
</dbReference>
<dbReference type="PANTHER" id="PTHR12196">
    <property type="entry name" value="DOMAIN OF UNKNOWN FUNCTION 71 DUF71 -CONTAINING PROTEIN"/>
    <property type="match status" value="1"/>
</dbReference>
<name>A0A7G1G535_9BACT</name>